<protein>
    <submittedName>
        <fullName evidence="2">Serine/threonine specific protein phosphatases domain-containing protein</fullName>
    </submittedName>
</protein>
<dbReference type="WBParaSite" id="JU765_v2.g7839.t1">
    <property type="protein sequence ID" value="JU765_v2.g7839.t1"/>
    <property type="gene ID" value="JU765_v2.g7839"/>
</dbReference>
<organism evidence="1 2">
    <name type="scientific">Panagrolaimus sp. JU765</name>
    <dbReference type="NCBI Taxonomy" id="591449"/>
    <lineage>
        <taxon>Eukaryota</taxon>
        <taxon>Metazoa</taxon>
        <taxon>Ecdysozoa</taxon>
        <taxon>Nematoda</taxon>
        <taxon>Chromadorea</taxon>
        <taxon>Rhabditida</taxon>
        <taxon>Tylenchina</taxon>
        <taxon>Panagrolaimomorpha</taxon>
        <taxon>Panagrolaimoidea</taxon>
        <taxon>Panagrolaimidae</taxon>
        <taxon>Panagrolaimus</taxon>
    </lineage>
</organism>
<reference evidence="2" key="1">
    <citation type="submission" date="2022-11" db="UniProtKB">
        <authorList>
            <consortium name="WormBaseParasite"/>
        </authorList>
    </citation>
    <scope>IDENTIFICATION</scope>
</reference>
<dbReference type="Proteomes" id="UP000887576">
    <property type="component" value="Unplaced"/>
</dbReference>
<name>A0AC34RKL4_9BILA</name>
<accession>A0AC34RKL4</accession>
<proteinExistence type="predicted"/>
<evidence type="ECO:0000313" key="2">
    <source>
        <dbReference type="WBParaSite" id="JU765_v2.g7839.t1"/>
    </source>
</evidence>
<evidence type="ECO:0000313" key="1">
    <source>
        <dbReference type="Proteomes" id="UP000887576"/>
    </source>
</evidence>
<sequence length="94" mass="10998">MRNIWHLMGRCDIHGQFSDAISIFDQNGHPPEGRYLYLGDYVDRGDYSIETACLLFGLKLLHPNCIFLLRGNHETRIINKVYGFYDECVKRFKA</sequence>